<reference evidence="2 3" key="1">
    <citation type="submission" date="2018-06" db="EMBL/GenBank/DDBJ databases">
        <title>Pseudomonas diversity within urban Lake Michigan freshwaters.</title>
        <authorList>
            <person name="Batrich M."/>
            <person name="Hatzopoulos T."/>
            <person name="Putonti C."/>
        </authorList>
    </citation>
    <scope>NUCLEOTIDE SEQUENCE [LARGE SCALE GENOMIC DNA]</scope>
    <source>
        <strain evidence="2 3">MB-090714</strain>
    </source>
</reference>
<accession>A0A2V4M3A3</accession>
<dbReference type="RefSeq" id="WP_110682538.1">
    <property type="nucleotide sequence ID" value="NZ_QJRX01000005.1"/>
</dbReference>
<evidence type="ECO:0000313" key="3">
    <source>
        <dbReference type="Proteomes" id="UP000248146"/>
    </source>
</evidence>
<dbReference type="EMBL" id="QJRX01000005">
    <property type="protein sequence ID" value="PYC24596.1"/>
    <property type="molecule type" value="Genomic_DNA"/>
</dbReference>
<organism evidence="2 3">
    <name type="scientific">Aquipseudomonas alcaligenes</name>
    <name type="common">Pseudomonas alcaligenes</name>
    <dbReference type="NCBI Taxonomy" id="43263"/>
    <lineage>
        <taxon>Bacteria</taxon>
        <taxon>Pseudomonadati</taxon>
        <taxon>Pseudomonadota</taxon>
        <taxon>Gammaproteobacteria</taxon>
        <taxon>Pseudomonadales</taxon>
        <taxon>Pseudomonadaceae</taxon>
        <taxon>Aquipseudomonas</taxon>
    </lineage>
</organism>
<feature type="compositionally biased region" description="Basic and acidic residues" evidence="1">
    <location>
        <begin position="67"/>
        <end position="77"/>
    </location>
</feature>
<dbReference type="AlphaFoldDB" id="A0A2V4M3A3"/>
<evidence type="ECO:0000256" key="1">
    <source>
        <dbReference type="SAM" id="MobiDB-lite"/>
    </source>
</evidence>
<sequence length="93" mass="9779">MNTSSRALMLAFGLALAMLAVSTLVAAIALSGEAASARLQAEVWKAYASSLHRHEPRLASGSAPHSSHGEAARRLALAEDLEDNAHQSLGLRF</sequence>
<name>A0A2V4M3A3_AQUAC</name>
<proteinExistence type="predicted"/>
<comment type="caution">
    <text evidence="2">The sequence shown here is derived from an EMBL/GenBank/DDBJ whole genome shotgun (WGS) entry which is preliminary data.</text>
</comment>
<dbReference type="Proteomes" id="UP000248146">
    <property type="component" value="Unassembled WGS sequence"/>
</dbReference>
<gene>
    <name evidence="2" type="ORF">DMO17_11040</name>
</gene>
<evidence type="ECO:0000313" key="2">
    <source>
        <dbReference type="EMBL" id="PYC24596.1"/>
    </source>
</evidence>
<protein>
    <submittedName>
        <fullName evidence="2">Uncharacterized protein</fullName>
    </submittedName>
</protein>
<feature type="region of interest" description="Disordered" evidence="1">
    <location>
        <begin position="55"/>
        <end position="77"/>
    </location>
</feature>